<dbReference type="Proteomes" id="UP000721844">
    <property type="component" value="Unassembled WGS sequence"/>
</dbReference>
<gene>
    <name evidence="2" type="ORF">ACELLULO517_15360</name>
</gene>
<dbReference type="Pfam" id="PF14491">
    <property type="entry name" value="DUF4435"/>
    <property type="match status" value="1"/>
</dbReference>
<evidence type="ECO:0000313" key="3">
    <source>
        <dbReference type="Proteomes" id="UP000721844"/>
    </source>
</evidence>
<organism evidence="2 3">
    <name type="scientific">Acidisoma cellulosilyticum</name>
    <dbReference type="NCBI Taxonomy" id="2802395"/>
    <lineage>
        <taxon>Bacteria</taxon>
        <taxon>Pseudomonadati</taxon>
        <taxon>Pseudomonadota</taxon>
        <taxon>Alphaproteobacteria</taxon>
        <taxon>Acetobacterales</taxon>
        <taxon>Acidocellaceae</taxon>
        <taxon>Acidisoma</taxon>
    </lineage>
</organism>
<accession>A0A964E4M5</accession>
<reference evidence="2 3" key="1">
    <citation type="journal article" date="2021" name="Microorganisms">
        <title>Acidisoma silvae sp. nov. and Acidisomacellulosilytica sp. nov., Two Acidophilic Bacteria Isolated from Decaying Wood, Hydrolyzing Cellulose and Producing Poly-3-hydroxybutyrate.</title>
        <authorList>
            <person name="Mieszkin S."/>
            <person name="Pouder E."/>
            <person name="Uroz S."/>
            <person name="Simon-Colin C."/>
            <person name="Alain K."/>
        </authorList>
    </citation>
    <scope>NUCLEOTIDE SEQUENCE [LARGE SCALE GENOMIC DNA]</scope>
    <source>
        <strain evidence="2 3">HW T5.17</strain>
    </source>
</reference>
<dbReference type="EMBL" id="JAESVA010000005">
    <property type="protein sequence ID" value="MCB8881626.1"/>
    <property type="molecule type" value="Genomic_DNA"/>
</dbReference>
<proteinExistence type="predicted"/>
<evidence type="ECO:0000313" key="2">
    <source>
        <dbReference type="EMBL" id="MCB8881626.1"/>
    </source>
</evidence>
<dbReference type="AlphaFoldDB" id="A0A964E4M5"/>
<comment type="caution">
    <text evidence="2">The sequence shown here is derived from an EMBL/GenBank/DDBJ whole genome shotgun (WGS) entry which is preliminary data.</text>
</comment>
<dbReference type="InterPro" id="IPR029492">
    <property type="entry name" value="DUF4435"/>
</dbReference>
<protein>
    <submittedName>
        <fullName evidence="2">DUF4435 domain-containing protein</fullName>
    </submittedName>
</protein>
<sequence length="286" mass="31988">MNSVDRHINAEGKAATLLAMRSARKEVLLVVEGDTDVDLFSNVLSIPRSNILSCNGKETLMLVYSMGPQKGIDAGSIFVKDRDNDQISSGVNNGVLIVVTQLYDIEMELLKKRLFARILSEFLKEPLAPVRVEMEFEKLCRAASYIGAIRLYSQRNDINLDFDDLKYTKFIEPFDMSVNLEESLRYIFAKSKVALVDKNAIQQVIKNLMAEKPAVEIVCSKEFLDILHLSLSRHYDACPSGECVPSILGRTIRISAIHDDLKGMTMYQPLKAHVAACGYPWVGAPL</sequence>
<evidence type="ECO:0000259" key="1">
    <source>
        <dbReference type="Pfam" id="PF14491"/>
    </source>
</evidence>
<keyword evidence="3" id="KW-1185">Reference proteome</keyword>
<name>A0A964E4M5_9PROT</name>
<dbReference type="RefSeq" id="WP_227308296.1">
    <property type="nucleotide sequence ID" value="NZ_JAESVA010000005.1"/>
</dbReference>
<feature type="domain" description="DUF4435" evidence="1">
    <location>
        <begin position="27"/>
        <end position="208"/>
    </location>
</feature>